<keyword evidence="3" id="KW-0813">Transport</keyword>
<dbReference type="InterPro" id="IPR011701">
    <property type="entry name" value="MFS"/>
</dbReference>
<feature type="transmembrane region" description="Helical" evidence="8">
    <location>
        <begin position="157"/>
        <end position="178"/>
    </location>
</feature>
<evidence type="ECO:0000256" key="6">
    <source>
        <dbReference type="ARBA" id="ARBA00023136"/>
    </source>
</evidence>
<evidence type="ECO:0000256" key="7">
    <source>
        <dbReference type="SAM" id="MobiDB-lite"/>
    </source>
</evidence>
<dbReference type="Pfam" id="PF07690">
    <property type="entry name" value="MFS_1"/>
    <property type="match status" value="1"/>
</dbReference>
<reference evidence="12" key="3">
    <citation type="submission" date="2025-04" db="UniProtKB">
        <authorList>
            <consortium name="RefSeq"/>
        </authorList>
    </citation>
    <scope>IDENTIFICATION</scope>
    <source>
        <strain evidence="12">CBS 781.70</strain>
    </source>
</reference>
<reference evidence="12" key="2">
    <citation type="submission" date="2020-04" db="EMBL/GenBank/DDBJ databases">
        <authorList>
            <consortium name="NCBI Genome Project"/>
        </authorList>
    </citation>
    <scope>NUCLEOTIDE SEQUENCE</scope>
    <source>
        <strain evidence="12">CBS 781.70</strain>
    </source>
</reference>
<dbReference type="PANTHER" id="PTHR23501">
    <property type="entry name" value="MAJOR FACILITATOR SUPERFAMILY"/>
    <property type="match status" value="1"/>
</dbReference>
<feature type="transmembrane region" description="Helical" evidence="8">
    <location>
        <begin position="397"/>
        <end position="417"/>
    </location>
</feature>
<evidence type="ECO:0000256" key="2">
    <source>
        <dbReference type="ARBA" id="ARBA00007520"/>
    </source>
</evidence>
<keyword evidence="4 8" id="KW-0812">Transmembrane</keyword>
<dbReference type="OrthoDB" id="10021397at2759"/>
<feature type="transmembrane region" description="Helical" evidence="8">
    <location>
        <begin position="462"/>
        <end position="485"/>
    </location>
</feature>
<dbReference type="EMBL" id="ML975151">
    <property type="protein sequence ID" value="KAF1815531.1"/>
    <property type="molecule type" value="Genomic_DNA"/>
</dbReference>
<evidence type="ECO:0000313" key="10">
    <source>
        <dbReference type="EMBL" id="KAF1815531.1"/>
    </source>
</evidence>
<dbReference type="InterPro" id="IPR036259">
    <property type="entry name" value="MFS_trans_sf"/>
</dbReference>
<feature type="transmembrane region" description="Helical" evidence="8">
    <location>
        <begin position="333"/>
        <end position="353"/>
    </location>
</feature>
<evidence type="ECO:0000256" key="1">
    <source>
        <dbReference type="ARBA" id="ARBA00004141"/>
    </source>
</evidence>
<evidence type="ECO:0000256" key="3">
    <source>
        <dbReference type="ARBA" id="ARBA00022448"/>
    </source>
</evidence>
<dbReference type="RefSeq" id="XP_033537162.1">
    <property type="nucleotide sequence ID" value="XM_033674240.1"/>
</dbReference>
<name>A0A6G1GCA2_9PEZI</name>
<evidence type="ECO:0000256" key="8">
    <source>
        <dbReference type="SAM" id="Phobius"/>
    </source>
</evidence>
<feature type="transmembrane region" description="Helical" evidence="8">
    <location>
        <begin position="293"/>
        <end position="312"/>
    </location>
</feature>
<feature type="transmembrane region" description="Helical" evidence="8">
    <location>
        <begin position="132"/>
        <end position="151"/>
    </location>
</feature>
<feature type="transmembrane region" description="Helical" evidence="8">
    <location>
        <begin position="102"/>
        <end position="120"/>
    </location>
</feature>
<dbReference type="InterPro" id="IPR020846">
    <property type="entry name" value="MFS_dom"/>
</dbReference>
<proteinExistence type="inferred from homology"/>
<feature type="transmembrane region" description="Helical" evidence="8">
    <location>
        <begin position="541"/>
        <end position="559"/>
    </location>
</feature>
<feature type="transmembrane region" description="Helical" evidence="8">
    <location>
        <begin position="373"/>
        <end position="390"/>
    </location>
</feature>
<comment type="similarity">
    <text evidence="2">Belongs to the major facilitator superfamily. TCR/Tet family.</text>
</comment>
<evidence type="ECO:0000313" key="12">
    <source>
        <dbReference type="RefSeq" id="XP_033537162.1"/>
    </source>
</evidence>
<feature type="transmembrane region" description="Helical" evidence="8">
    <location>
        <begin position="221"/>
        <end position="241"/>
    </location>
</feature>
<feature type="transmembrane region" description="Helical" evidence="8">
    <location>
        <begin position="423"/>
        <end position="441"/>
    </location>
</feature>
<comment type="subcellular location">
    <subcellularLocation>
        <location evidence="1">Membrane</location>
        <topology evidence="1">Multi-pass membrane protein</topology>
    </subcellularLocation>
</comment>
<gene>
    <name evidence="10 12" type="ORF">P152DRAFT_188151</name>
</gene>
<organism evidence="10">
    <name type="scientific">Eremomyces bilateralis CBS 781.70</name>
    <dbReference type="NCBI Taxonomy" id="1392243"/>
    <lineage>
        <taxon>Eukaryota</taxon>
        <taxon>Fungi</taxon>
        <taxon>Dikarya</taxon>
        <taxon>Ascomycota</taxon>
        <taxon>Pezizomycotina</taxon>
        <taxon>Dothideomycetes</taxon>
        <taxon>Dothideomycetes incertae sedis</taxon>
        <taxon>Eremomycetales</taxon>
        <taxon>Eremomycetaceae</taxon>
        <taxon>Eremomyces</taxon>
    </lineage>
</organism>
<evidence type="ECO:0000259" key="9">
    <source>
        <dbReference type="PROSITE" id="PS50850"/>
    </source>
</evidence>
<dbReference type="PROSITE" id="PS50850">
    <property type="entry name" value="MFS"/>
    <property type="match status" value="1"/>
</dbReference>
<reference evidence="10 12" key="1">
    <citation type="submission" date="2020-01" db="EMBL/GenBank/DDBJ databases">
        <authorList>
            <consortium name="DOE Joint Genome Institute"/>
            <person name="Haridas S."/>
            <person name="Albert R."/>
            <person name="Binder M."/>
            <person name="Bloem J."/>
            <person name="Labutti K."/>
            <person name="Salamov A."/>
            <person name="Andreopoulos B."/>
            <person name="Baker S.E."/>
            <person name="Barry K."/>
            <person name="Bills G."/>
            <person name="Bluhm B.H."/>
            <person name="Cannon C."/>
            <person name="Castanera R."/>
            <person name="Culley D.E."/>
            <person name="Daum C."/>
            <person name="Ezra D."/>
            <person name="Gonzalez J.B."/>
            <person name="Henrissat B."/>
            <person name="Kuo A."/>
            <person name="Liang C."/>
            <person name="Lipzen A."/>
            <person name="Lutzoni F."/>
            <person name="Magnuson J."/>
            <person name="Mondo S."/>
            <person name="Nolan M."/>
            <person name="Ohm R."/>
            <person name="Pangilinan J."/>
            <person name="Park H.-J."/>
            <person name="Ramirez L."/>
            <person name="Alfaro M."/>
            <person name="Sun H."/>
            <person name="Tritt A."/>
            <person name="Yoshinaga Y."/>
            <person name="Zwiers L.-H."/>
            <person name="Turgeon B.G."/>
            <person name="Goodwin S.B."/>
            <person name="Spatafora J.W."/>
            <person name="Crous P.W."/>
            <person name="Grigoriev I.V."/>
        </authorList>
    </citation>
    <scope>NUCLEOTIDE SEQUENCE</scope>
    <source>
        <strain evidence="10 12">CBS 781.70</strain>
    </source>
</reference>
<keyword evidence="6 8" id="KW-0472">Membrane</keyword>
<feature type="transmembrane region" description="Helical" evidence="8">
    <location>
        <begin position="190"/>
        <end position="209"/>
    </location>
</feature>
<evidence type="ECO:0000256" key="4">
    <source>
        <dbReference type="ARBA" id="ARBA00022692"/>
    </source>
</evidence>
<dbReference type="AlphaFoldDB" id="A0A6G1GCA2"/>
<feature type="transmembrane region" description="Helical" evidence="8">
    <location>
        <begin position="62"/>
        <end position="80"/>
    </location>
</feature>
<dbReference type="GeneID" id="54414810"/>
<dbReference type="Gene3D" id="1.20.1250.20">
    <property type="entry name" value="MFS general substrate transporter like domains"/>
    <property type="match status" value="2"/>
</dbReference>
<evidence type="ECO:0000256" key="5">
    <source>
        <dbReference type="ARBA" id="ARBA00022989"/>
    </source>
</evidence>
<feature type="domain" description="Major facilitator superfamily (MFS) profile" evidence="9">
    <location>
        <begin position="67"/>
        <end position="564"/>
    </location>
</feature>
<dbReference type="GO" id="GO:0005886">
    <property type="term" value="C:plasma membrane"/>
    <property type="evidence" value="ECO:0007669"/>
    <property type="project" value="TreeGrafter"/>
</dbReference>
<keyword evidence="11" id="KW-1185">Reference proteome</keyword>
<accession>A0A6G1GCA2</accession>
<evidence type="ECO:0000313" key="11">
    <source>
        <dbReference type="Proteomes" id="UP000504638"/>
    </source>
</evidence>
<dbReference type="SUPFAM" id="SSF103473">
    <property type="entry name" value="MFS general substrate transporter"/>
    <property type="match status" value="1"/>
</dbReference>
<feature type="region of interest" description="Disordered" evidence="7">
    <location>
        <begin position="1"/>
        <end position="54"/>
    </location>
</feature>
<dbReference type="PANTHER" id="PTHR23501:SF12">
    <property type="entry name" value="MAJOR FACILITATOR SUPERFAMILY (MFS) PROFILE DOMAIN-CONTAINING PROTEIN-RELATED"/>
    <property type="match status" value="1"/>
</dbReference>
<protein>
    <submittedName>
        <fullName evidence="10 12">MFS general substrate transporter</fullName>
    </submittedName>
</protein>
<dbReference type="GO" id="GO:0022857">
    <property type="term" value="F:transmembrane transporter activity"/>
    <property type="evidence" value="ECO:0007669"/>
    <property type="project" value="InterPro"/>
</dbReference>
<keyword evidence="5 8" id="KW-1133">Transmembrane helix</keyword>
<sequence>MTSSTTSEKGDLKAESGTTTPAPGRKSPSILEDPEKDAGILSPSVPNDSAPQEEWTRPYTPWRWVLVLVALYLAAFLYGLDNTIVADVQGPVIETFGNVDKIGWLGIGFPLGSIATLATFGKAYSIFDIKWLFNGSLIMFIAGSALCGGAPSMTALIIGRVWAGAGGSGMYLGILNILTINTNSIERSMYMSGCGLVWGIGCILGPVIGGSFADSSATWRWAFYINLILYGILCPVGIFFIRSINPQPDKTFFNKLRHIDWVGSFLNAGLYTFFASAFTFGGAVYAWNDGKTIAFIVLFAVFLIAFALQQTYMVFTTFETRIFPIDFIKDRTLVLLYIAQSAAATSLFIPIYYTPLFFQFTRGDSGTDSAVRLLPFIFLVIAAILLNGFLMPRFGYYMPWFLVAPIFTLVGSASYYALVDASISAGKIYGFGVLMGIGAGLSQQSSYSVAPTQVEPHRISDALNFINSAQIGGFVIALTLTSSIFQNIGFSHVSAALAGRGFTPADIHLALAGAKSDLFADVPDSVRQAVIDGIVKSIGNGYILVITAAAVGLIAALCMKREKLFMEVGAGG</sequence>
<feature type="transmembrane region" description="Helical" evidence="8">
    <location>
        <begin position="262"/>
        <end position="287"/>
    </location>
</feature>
<dbReference type="Proteomes" id="UP000504638">
    <property type="component" value="Unplaced"/>
</dbReference>